<dbReference type="Proteomes" id="UP000319578">
    <property type="component" value="Unassembled WGS sequence"/>
</dbReference>
<dbReference type="EMBL" id="BJON01000004">
    <property type="protein sequence ID" value="GED67290.1"/>
    <property type="molecule type" value="Genomic_DNA"/>
</dbReference>
<evidence type="ECO:0000313" key="2">
    <source>
        <dbReference type="Proteomes" id="UP000319578"/>
    </source>
</evidence>
<organism evidence="1 2">
    <name type="scientific">Brevibacillus reuszeri</name>
    <dbReference type="NCBI Taxonomy" id="54915"/>
    <lineage>
        <taxon>Bacteria</taxon>
        <taxon>Bacillati</taxon>
        <taxon>Bacillota</taxon>
        <taxon>Bacilli</taxon>
        <taxon>Bacillales</taxon>
        <taxon>Paenibacillaceae</taxon>
        <taxon>Brevibacillus</taxon>
    </lineage>
</organism>
<name>A0ABQ0THG8_9BACL</name>
<sequence>MFATGLINQDGRYKIVEYGFNNDEDTDDNRKELYANIFHAIATEFVVQGTN</sequence>
<reference evidence="1 2" key="1">
    <citation type="submission" date="2019-06" db="EMBL/GenBank/DDBJ databases">
        <title>Whole genome shotgun sequence of Brevibacillus reuszeri NBRC 15719.</title>
        <authorList>
            <person name="Hosoyama A."/>
            <person name="Uohara A."/>
            <person name="Ohji S."/>
            <person name="Ichikawa N."/>
        </authorList>
    </citation>
    <scope>NUCLEOTIDE SEQUENCE [LARGE SCALE GENOMIC DNA]</scope>
    <source>
        <strain evidence="1 2">NBRC 15719</strain>
    </source>
</reference>
<proteinExistence type="predicted"/>
<protein>
    <submittedName>
        <fullName evidence="1">Uncharacterized protein</fullName>
    </submittedName>
</protein>
<gene>
    <name evidence="1" type="ORF">BRE01_09920</name>
</gene>
<accession>A0ABQ0THG8</accession>
<keyword evidence="2" id="KW-1185">Reference proteome</keyword>
<evidence type="ECO:0000313" key="1">
    <source>
        <dbReference type="EMBL" id="GED67290.1"/>
    </source>
</evidence>
<comment type="caution">
    <text evidence="1">The sequence shown here is derived from an EMBL/GenBank/DDBJ whole genome shotgun (WGS) entry which is preliminary data.</text>
</comment>